<organism evidence="4 5">
    <name type="scientific">Fibrobacter succinogenes</name>
    <name type="common">Bacteroides succinogenes</name>
    <dbReference type="NCBI Taxonomy" id="833"/>
    <lineage>
        <taxon>Bacteria</taxon>
        <taxon>Pseudomonadati</taxon>
        <taxon>Fibrobacterota</taxon>
        <taxon>Fibrobacteria</taxon>
        <taxon>Fibrobacterales</taxon>
        <taxon>Fibrobacteraceae</taxon>
        <taxon>Fibrobacter</taxon>
    </lineage>
</organism>
<dbReference type="AlphaFoldDB" id="A0A380RXH3"/>
<dbReference type="EMBL" id="UHJL01000001">
    <property type="protein sequence ID" value="SUQ19965.1"/>
    <property type="molecule type" value="Genomic_DNA"/>
</dbReference>
<dbReference type="PANTHER" id="PTHR45138">
    <property type="entry name" value="REGULATORY COMPONENTS OF SENSORY TRANSDUCTION SYSTEM"/>
    <property type="match status" value="1"/>
</dbReference>
<sequence>MDLQEYVNQFDSMTCIMSVEKKPNGYGKMRIEVGNKAYIDSFEKNSGNLIDMPFGKRFVPGQEYTAYIPKDLNFEHFIYSSAVLKKPMHAYIHPERFDVWFNIFSLPLDFEDPFKCYCTYTQELSTEMNMDSLQSLSAKTTADVLKTCIKLRSTKNFLKTMDEVMADIRNICKANYCCIMLTDFKARKCSLLSENAAPEIGRHTLADFLNDEFIDYAKSWLDIINGSTCLLIKNEQDKEDIKARHPAWYKSLRSANIERLALFPLKYNDDIIGFIWATNFALEETDHIKETLELSTYFIASEIANYQLLQKLEKLSSTDLLTEVKNRNAMNNRILKILSGRERVPNSYGIVFADLNSLKYVNDSEGHGAGDQLLKDGAEILKSTFENSEIYRAGGDEFLIIDMENSKETLSHKVETLRKKSDDPNKISFAVGFYYEENGGDIRKAMREADANMYNDKKAFYERHPECRNR</sequence>
<reference evidence="4 5" key="1">
    <citation type="submission" date="2017-08" db="EMBL/GenBank/DDBJ databases">
        <authorList>
            <person name="de Groot N.N."/>
        </authorList>
    </citation>
    <scope>NUCLEOTIDE SEQUENCE [LARGE SCALE GENOMIC DNA]</scope>
    <source>
        <strain evidence="4 5">HM2</strain>
    </source>
</reference>
<gene>
    <name evidence="4" type="ORF">SAMN05661053_1213</name>
</gene>
<dbReference type="InterPro" id="IPR050469">
    <property type="entry name" value="Diguanylate_Cyclase"/>
</dbReference>
<dbReference type="InterPro" id="IPR029016">
    <property type="entry name" value="GAF-like_dom_sf"/>
</dbReference>
<dbReference type="PROSITE" id="PS50887">
    <property type="entry name" value="GGDEF"/>
    <property type="match status" value="1"/>
</dbReference>
<dbReference type="PANTHER" id="PTHR45138:SF9">
    <property type="entry name" value="DIGUANYLATE CYCLASE DGCM-RELATED"/>
    <property type="match status" value="1"/>
</dbReference>
<dbReference type="CDD" id="cd01949">
    <property type="entry name" value="GGDEF"/>
    <property type="match status" value="1"/>
</dbReference>
<dbReference type="EC" id="2.7.7.65" evidence="1"/>
<evidence type="ECO:0000313" key="4">
    <source>
        <dbReference type="EMBL" id="SUQ19965.1"/>
    </source>
</evidence>
<evidence type="ECO:0000256" key="2">
    <source>
        <dbReference type="ARBA" id="ARBA00034247"/>
    </source>
</evidence>
<dbReference type="SMART" id="SM00267">
    <property type="entry name" value="GGDEF"/>
    <property type="match status" value="1"/>
</dbReference>
<protein>
    <recommendedName>
        <fullName evidence="1">diguanylate cyclase</fullName>
        <ecNumber evidence="1">2.7.7.65</ecNumber>
    </recommendedName>
</protein>
<dbReference type="SUPFAM" id="SSF55781">
    <property type="entry name" value="GAF domain-like"/>
    <property type="match status" value="1"/>
</dbReference>
<proteinExistence type="predicted"/>
<feature type="domain" description="GGDEF" evidence="3">
    <location>
        <begin position="346"/>
        <end position="470"/>
    </location>
</feature>
<evidence type="ECO:0000313" key="5">
    <source>
        <dbReference type="Proteomes" id="UP000255423"/>
    </source>
</evidence>
<dbReference type="Gene3D" id="3.30.70.270">
    <property type="match status" value="1"/>
</dbReference>
<dbReference type="Pfam" id="PF00990">
    <property type="entry name" value="GGDEF"/>
    <property type="match status" value="1"/>
</dbReference>
<dbReference type="InterPro" id="IPR029787">
    <property type="entry name" value="Nucleotide_cyclase"/>
</dbReference>
<dbReference type="Gene3D" id="3.30.450.40">
    <property type="match status" value="1"/>
</dbReference>
<dbReference type="InterPro" id="IPR043128">
    <property type="entry name" value="Rev_trsase/Diguanyl_cyclase"/>
</dbReference>
<comment type="catalytic activity">
    <reaction evidence="2">
        <text>2 GTP = 3',3'-c-di-GMP + 2 diphosphate</text>
        <dbReference type="Rhea" id="RHEA:24898"/>
        <dbReference type="ChEBI" id="CHEBI:33019"/>
        <dbReference type="ChEBI" id="CHEBI:37565"/>
        <dbReference type="ChEBI" id="CHEBI:58805"/>
        <dbReference type="EC" id="2.7.7.65"/>
    </reaction>
</comment>
<dbReference type="RefSeq" id="WP_109572442.1">
    <property type="nucleotide sequence ID" value="NZ_UHJL01000001.1"/>
</dbReference>
<accession>A0A380RXH3</accession>
<evidence type="ECO:0000256" key="1">
    <source>
        <dbReference type="ARBA" id="ARBA00012528"/>
    </source>
</evidence>
<name>A0A380RXH3_FIBSU</name>
<dbReference type="NCBIfam" id="TIGR00254">
    <property type="entry name" value="GGDEF"/>
    <property type="match status" value="1"/>
</dbReference>
<dbReference type="SUPFAM" id="SSF55073">
    <property type="entry name" value="Nucleotide cyclase"/>
    <property type="match status" value="1"/>
</dbReference>
<dbReference type="Proteomes" id="UP000255423">
    <property type="component" value="Unassembled WGS sequence"/>
</dbReference>
<evidence type="ECO:0000259" key="3">
    <source>
        <dbReference type="PROSITE" id="PS50887"/>
    </source>
</evidence>
<dbReference type="InterPro" id="IPR000160">
    <property type="entry name" value="GGDEF_dom"/>
</dbReference>
<dbReference type="GO" id="GO:0052621">
    <property type="term" value="F:diguanylate cyclase activity"/>
    <property type="evidence" value="ECO:0007669"/>
    <property type="project" value="UniProtKB-EC"/>
</dbReference>